<proteinExistence type="predicted"/>
<accession>A0A498HQ00</accession>
<dbReference type="Proteomes" id="UP000290289">
    <property type="component" value="Chromosome 15"/>
</dbReference>
<keyword evidence="2" id="KW-0805">Transcription regulation</keyword>
<dbReference type="PROSITE" id="PS50066">
    <property type="entry name" value="MADS_BOX_2"/>
    <property type="match status" value="1"/>
</dbReference>
<keyword evidence="3" id="KW-0238">DNA-binding</keyword>
<evidence type="ECO:0000313" key="9">
    <source>
        <dbReference type="Proteomes" id="UP000290289"/>
    </source>
</evidence>
<keyword evidence="4" id="KW-0804">Transcription</keyword>
<dbReference type="GO" id="GO:0046983">
    <property type="term" value="F:protein dimerization activity"/>
    <property type="evidence" value="ECO:0007669"/>
    <property type="project" value="InterPro"/>
</dbReference>
<dbReference type="GO" id="GO:0005634">
    <property type="term" value="C:nucleus"/>
    <property type="evidence" value="ECO:0007669"/>
    <property type="project" value="UniProtKB-SubCell"/>
</dbReference>
<evidence type="ECO:0000256" key="5">
    <source>
        <dbReference type="ARBA" id="ARBA00023242"/>
    </source>
</evidence>
<protein>
    <recommendedName>
        <fullName evidence="7">MADS-box domain-containing protein</fullName>
    </recommendedName>
</protein>
<feature type="domain" description="MADS-box" evidence="7">
    <location>
        <begin position="69"/>
        <end position="101"/>
    </location>
</feature>
<dbReference type="InterPro" id="IPR002100">
    <property type="entry name" value="TF_MADSbox"/>
</dbReference>
<dbReference type="Pfam" id="PF00319">
    <property type="entry name" value="SRF-TF"/>
    <property type="match status" value="1"/>
</dbReference>
<feature type="region of interest" description="Disordered" evidence="6">
    <location>
        <begin position="1"/>
        <end position="26"/>
    </location>
</feature>
<dbReference type="SUPFAM" id="SSF55455">
    <property type="entry name" value="SRF-like"/>
    <property type="match status" value="1"/>
</dbReference>
<dbReference type="EMBL" id="RDQH01000341">
    <property type="protein sequence ID" value="RXH72830.1"/>
    <property type="molecule type" value="Genomic_DNA"/>
</dbReference>
<evidence type="ECO:0000313" key="8">
    <source>
        <dbReference type="EMBL" id="RXH72830.1"/>
    </source>
</evidence>
<dbReference type="Gene3D" id="3.40.1810.10">
    <property type="entry name" value="Transcription factor, MADS-box"/>
    <property type="match status" value="1"/>
</dbReference>
<evidence type="ECO:0000256" key="3">
    <source>
        <dbReference type="ARBA" id="ARBA00023125"/>
    </source>
</evidence>
<dbReference type="PRINTS" id="PR00404">
    <property type="entry name" value="MADSDOMAIN"/>
</dbReference>
<reference evidence="8 9" key="1">
    <citation type="submission" date="2018-10" db="EMBL/GenBank/DDBJ databases">
        <title>A high-quality apple genome assembly.</title>
        <authorList>
            <person name="Hu J."/>
        </authorList>
    </citation>
    <scope>NUCLEOTIDE SEQUENCE [LARGE SCALE GENOMIC DNA]</scope>
    <source>
        <strain evidence="9">cv. HFTH1</strain>
        <tissue evidence="8">Young leaf</tissue>
    </source>
</reference>
<keyword evidence="5" id="KW-0539">Nucleus</keyword>
<evidence type="ECO:0000256" key="4">
    <source>
        <dbReference type="ARBA" id="ARBA00023163"/>
    </source>
</evidence>
<sequence length="111" mass="12503">MERNGELGRRGDGESSTEGVRDKLLDDQITDHHLTGNLPKCQCVRVGEVGNDGTAEVEDRSRGLRIRPNRQVTFSKRRNGLIKKAYEIATLKRFLHGILIFLGMNEDGKQI</sequence>
<evidence type="ECO:0000256" key="6">
    <source>
        <dbReference type="SAM" id="MobiDB-lite"/>
    </source>
</evidence>
<evidence type="ECO:0000256" key="2">
    <source>
        <dbReference type="ARBA" id="ARBA00023015"/>
    </source>
</evidence>
<evidence type="ECO:0000256" key="1">
    <source>
        <dbReference type="ARBA" id="ARBA00004123"/>
    </source>
</evidence>
<dbReference type="GO" id="GO:0003677">
    <property type="term" value="F:DNA binding"/>
    <property type="evidence" value="ECO:0007669"/>
    <property type="project" value="UniProtKB-KW"/>
</dbReference>
<name>A0A498HQ00_MALDO</name>
<comment type="subcellular location">
    <subcellularLocation>
        <location evidence="1">Nucleus</location>
    </subcellularLocation>
</comment>
<organism evidence="8 9">
    <name type="scientific">Malus domestica</name>
    <name type="common">Apple</name>
    <name type="synonym">Pyrus malus</name>
    <dbReference type="NCBI Taxonomy" id="3750"/>
    <lineage>
        <taxon>Eukaryota</taxon>
        <taxon>Viridiplantae</taxon>
        <taxon>Streptophyta</taxon>
        <taxon>Embryophyta</taxon>
        <taxon>Tracheophyta</taxon>
        <taxon>Spermatophyta</taxon>
        <taxon>Magnoliopsida</taxon>
        <taxon>eudicotyledons</taxon>
        <taxon>Gunneridae</taxon>
        <taxon>Pentapetalae</taxon>
        <taxon>rosids</taxon>
        <taxon>fabids</taxon>
        <taxon>Rosales</taxon>
        <taxon>Rosaceae</taxon>
        <taxon>Amygdaloideae</taxon>
        <taxon>Maleae</taxon>
        <taxon>Malus</taxon>
    </lineage>
</organism>
<keyword evidence="9" id="KW-1185">Reference proteome</keyword>
<gene>
    <name evidence="8" type="ORF">DVH24_012514</name>
</gene>
<dbReference type="AlphaFoldDB" id="A0A498HQ00"/>
<comment type="caution">
    <text evidence="8">The sequence shown here is derived from an EMBL/GenBank/DDBJ whole genome shotgun (WGS) entry which is preliminary data.</text>
</comment>
<dbReference type="InterPro" id="IPR036879">
    <property type="entry name" value="TF_MADSbox_sf"/>
</dbReference>
<evidence type="ECO:0000259" key="7">
    <source>
        <dbReference type="PROSITE" id="PS50066"/>
    </source>
</evidence>